<dbReference type="EMBL" id="CAMXCT030000816">
    <property type="protein sequence ID" value="CAL4770887.1"/>
    <property type="molecule type" value="Genomic_DNA"/>
</dbReference>
<evidence type="ECO:0000313" key="5">
    <source>
        <dbReference type="EMBL" id="CAL1136950.1"/>
    </source>
</evidence>
<feature type="non-terminal residue" evidence="4">
    <location>
        <position position="1"/>
    </location>
</feature>
<accession>A0A9P1C395</accession>
<evidence type="ECO:0000256" key="1">
    <source>
        <dbReference type="ARBA" id="ARBA00022603"/>
    </source>
</evidence>
<dbReference type="OrthoDB" id="438536at2759"/>
<dbReference type="InterPro" id="IPR001525">
    <property type="entry name" value="C5_MeTfrase"/>
</dbReference>
<dbReference type="Proteomes" id="UP001152797">
    <property type="component" value="Unassembled WGS sequence"/>
</dbReference>
<keyword evidence="1" id="KW-0489">Methyltransferase</keyword>
<reference evidence="5" key="2">
    <citation type="submission" date="2024-04" db="EMBL/GenBank/DDBJ databases">
        <authorList>
            <person name="Chen Y."/>
            <person name="Shah S."/>
            <person name="Dougan E. K."/>
            <person name="Thang M."/>
            <person name="Chan C."/>
        </authorList>
    </citation>
    <scope>NUCLEOTIDE SEQUENCE [LARGE SCALE GENOMIC DNA]</scope>
</reference>
<evidence type="ECO:0000313" key="7">
    <source>
        <dbReference type="Proteomes" id="UP001152797"/>
    </source>
</evidence>
<dbReference type="EMBL" id="CAMXCT020000816">
    <property type="protein sequence ID" value="CAL1136950.1"/>
    <property type="molecule type" value="Genomic_DNA"/>
</dbReference>
<feature type="region of interest" description="Disordered" evidence="3">
    <location>
        <begin position="1019"/>
        <end position="1047"/>
    </location>
</feature>
<dbReference type="Gene3D" id="3.40.50.150">
    <property type="entry name" value="Vaccinia Virus protein VP39"/>
    <property type="match status" value="1"/>
</dbReference>
<dbReference type="GO" id="GO:0032259">
    <property type="term" value="P:methylation"/>
    <property type="evidence" value="ECO:0007669"/>
    <property type="project" value="UniProtKB-KW"/>
</dbReference>
<evidence type="ECO:0000313" key="4">
    <source>
        <dbReference type="EMBL" id="CAI3983575.1"/>
    </source>
</evidence>
<dbReference type="SUPFAM" id="SSF53335">
    <property type="entry name" value="S-adenosyl-L-methionine-dependent methyltransferases"/>
    <property type="match status" value="1"/>
</dbReference>
<dbReference type="EMBL" id="CAMXCT010000816">
    <property type="protein sequence ID" value="CAI3983575.1"/>
    <property type="molecule type" value="Genomic_DNA"/>
</dbReference>
<gene>
    <name evidence="4" type="ORF">C1SCF055_LOCUS11179</name>
</gene>
<keyword evidence="2" id="KW-0808">Transferase</keyword>
<feature type="region of interest" description="Disordered" evidence="3">
    <location>
        <begin position="582"/>
        <end position="613"/>
    </location>
</feature>
<protein>
    <submittedName>
        <fullName evidence="6">DNA (Cytosine-5)-methyltransferase 3B (Dnmt3b) (DNA methyltransferase HsaIIIB) (DNA MTase HsaIIIB) (M.HsaIIIB)</fullName>
    </submittedName>
</protein>
<name>A0A9P1C395_9DINO</name>
<evidence type="ECO:0000256" key="2">
    <source>
        <dbReference type="ARBA" id="ARBA00022679"/>
    </source>
</evidence>
<evidence type="ECO:0000313" key="6">
    <source>
        <dbReference type="EMBL" id="CAL4770887.1"/>
    </source>
</evidence>
<dbReference type="InterPro" id="IPR029063">
    <property type="entry name" value="SAM-dependent_MTases_sf"/>
</dbReference>
<proteinExistence type="predicted"/>
<keyword evidence="7" id="KW-1185">Reference proteome</keyword>
<dbReference type="GO" id="GO:0008168">
    <property type="term" value="F:methyltransferase activity"/>
    <property type="evidence" value="ECO:0007669"/>
    <property type="project" value="UniProtKB-KW"/>
</dbReference>
<comment type="caution">
    <text evidence="4">The sequence shown here is derived from an EMBL/GenBank/DDBJ whole genome shotgun (WGS) entry which is preliminary data.</text>
</comment>
<reference evidence="4" key="1">
    <citation type="submission" date="2022-10" db="EMBL/GenBank/DDBJ databases">
        <authorList>
            <person name="Chen Y."/>
            <person name="Dougan E. K."/>
            <person name="Chan C."/>
            <person name="Rhodes N."/>
            <person name="Thang M."/>
        </authorList>
    </citation>
    <scope>NUCLEOTIDE SEQUENCE</scope>
</reference>
<sequence>MDATLLAIVASRKPAFKVFLDDQGIQTCSDLKYSWESGKQLLATYEATIGKLPSDEAFQLLLIYTLAASQAHVATGAQIRAIVDERESVIPGRPAMRLEEAPQVQAPVRARSVITPGLTEHMPNLIEAASSDPHTAEQARREMKTQALFQFAVEHLVDLQELGLSWKALNDPARMQALRESLMACTLRLSVERLGALTSAIRRWVRFAEEQDYSVRTPTPLQLSEFLRKVGNGGPTASSSMFQALKWFEQNMGTKFHTEHYLIRPHRFHHPTHSGVQKAELEPWEFINLLLIAANSRGTKQLLVAFLLQSAVSCVRFEHFQRSTLTGGNEDWLQFCCSQGKSRKKGARPKYDWAMPEVLYKGFSLVAIMRDFLKHEALPTATYMWPALVLSAEDLWQVSDTTPFSIAKPMSRARYLELLRGILIEVGLPRESAMGAGYNRLRRFLPTLGSCLQFQPDSLQAIGNWQETPASGGPAPTWKPQRATMPMGLHYAGQKVARSAQIKQHALDCFMRLWRQKQPELSLNHEGLLAPDSWSWQEVCATAAKGQFQKVEELPSNPGLAAGAIEVEPGALADIEKAEDAPALPVDEESDISDFDGFSGSTSPSASDVSADGEDLVGIIPPDDVTEKMPWFQQGAKVHVLRGDDLQGRKLPWCRDAAFFQDPQKVGEGLDNMDRTQICQRCLGRMPRGLYAALSEQCATLAAGLPVFVPKPPSPVCRRRWLAMATAARIDVLQEDRGLATCLAAANLLPEWTEPFLRHHGIETLEDYVFLIPKEGAEHGIKDLVEAIPALKNKPIVLARFRAAYEAGMQAVKQASQLPAKGTNELDELLPESTMATLSKDFRNRYNTEVDAALEPSDTLRSRVYREFKKQTMTVIEARRIKSVLEQAGPRLQESVALPGGIKLEFDKDSPVDITSAVQYYWSLRTLAYAWAWAGNFRAKDPDGEERLFISISEATHYADEALRSCMEFGGGSLLWLNRNDLLTRGKMASGIRRGWTAGKALKDALQQTHLEWRAPSMQLTPDTNKLKRPAEPTVPPAEPKRPRQVKADKFQTISMVKGGRRLCKKYNDGRPHIMGAPPDAVDSQPVAAHSVQEQPRPVAMQRQQPAVVGDSQGHRQVHLQEGDSSPVSKRLYAAKPVSWRGKGDLLQCPWVIVPKGPFLVIDLWSGMGGLPIALLCMGTTFYALAAECDADARQACASLMPNIVHVEDVAKVRASDFVEFLERRKPRAIIIGGGSPCQGNSSLNTRRKGMGDPRSHQPFELCRIRDEFQSLPCAQDIPIITFLENVGSMPREVQEQYTHWLGHPPVRIEAISCGWVYRNRCFWLGCGDVGVSPSLTPPADWTWAPSTAQEAPVLKFNGKKPIPPRVSWEAGYAPLFNPLEVLQGESSLGFHPFTREFFHPPDRVNQASPEAAARFFEDSCRFPPNTYPWLDLRVGTDDLPDAYRGLPVAPEQMQFSYVAIFVPAAGWRFTPMFGLAYGLESAVVNFNHFPQFGVAMARRCCLSFCAAYFDDELSVEFLQFSDTSQLGLRLAFTAMGAAPQPGKAFKPATNRYYLGTSIHVGDFLTEGTIRFQPKTATTAKVARPVLTALQAADQPALDPTACQSLRILLQIVQQASPHDICVCGPPKPLLRVYSDASFEDGELRLGWVCMPPGQRPLGGTCVIPALVLDSWTPRRQQIFPGEALAGLLVPWFHPDVFYHCDALWFIDNEA</sequence>
<dbReference type="Pfam" id="PF00145">
    <property type="entry name" value="DNA_methylase"/>
    <property type="match status" value="1"/>
</dbReference>
<evidence type="ECO:0000256" key="3">
    <source>
        <dbReference type="SAM" id="MobiDB-lite"/>
    </source>
</evidence>
<organism evidence="4">
    <name type="scientific">Cladocopium goreaui</name>
    <dbReference type="NCBI Taxonomy" id="2562237"/>
    <lineage>
        <taxon>Eukaryota</taxon>
        <taxon>Sar</taxon>
        <taxon>Alveolata</taxon>
        <taxon>Dinophyceae</taxon>
        <taxon>Suessiales</taxon>
        <taxon>Symbiodiniaceae</taxon>
        <taxon>Cladocopium</taxon>
    </lineage>
</organism>